<sequence length="98" mass="10501">GIGVSGGGVMEGGTVQTGRTVDRTFTLEATFVAIDYSRPVWEGYPGIAYISGDWWYAITAGLPVVHTGIIYTIEVTVYKKGSPERAITTTDPIVSMAR</sequence>
<feature type="non-terminal residue" evidence="1">
    <location>
        <position position="1"/>
    </location>
</feature>
<organism evidence="1">
    <name type="scientific">marine sediment metagenome</name>
    <dbReference type="NCBI Taxonomy" id="412755"/>
    <lineage>
        <taxon>unclassified sequences</taxon>
        <taxon>metagenomes</taxon>
        <taxon>ecological metagenomes</taxon>
    </lineage>
</organism>
<proteinExistence type="predicted"/>
<comment type="caution">
    <text evidence="1">The sequence shown here is derived from an EMBL/GenBank/DDBJ whole genome shotgun (WGS) entry which is preliminary data.</text>
</comment>
<accession>A0A0F9KG75</accession>
<evidence type="ECO:0000313" key="1">
    <source>
        <dbReference type="EMBL" id="KKM14280.1"/>
    </source>
</evidence>
<reference evidence="1" key="1">
    <citation type="journal article" date="2015" name="Nature">
        <title>Complex archaea that bridge the gap between prokaryotes and eukaryotes.</title>
        <authorList>
            <person name="Spang A."/>
            <person name="Saw J.H."/>
            <person name="Jorgensen S.L."/>
            <person name="Zaremba-Niedzwiedzka K."/>
            <person name="Martijn J."/>
            <person name="Lind A.E."/>
            <person name="van Eijk R."/>
            <person name="Schleper C."/>
            <person name="Guy L."/>
            <person name="Ettema T.J."/>
        </authorList>
    </citation>
    <scope>NUCLEOTIDE SEQUENCE</scope>
</reference>
<dbReference type="EMBL" id="LAZR01015183">
    <property type="protein sequence ID" value="KKM14280.1"/>
    <property type="molecule type" value="Genomic_DNA"/>
</dbReference>
<dbReference type="AlphaFoldDB" id="A0A0F9KG75"/>
<gene>
    <name evidence="1" type="ORF">LCGC14_1707740</name>
</gene>
<name>A0A0F9KG75_9ZZZZ</name>
<protein>
    <submittedName>
        <fullName evidence="1">Uncharacterized protein</fullName>
    </submittedName>
</protein>